<organism evidence="3">
    <name type="scientific">Streptomyces sp. NBC_00119</name>
    <dbReference type="NCBI Taxonomy" id="2975659"/>
    <lineage>
        <taxon>Bacteria</taxon>
        <taxon>Bacillati</taxon>
        <taxon>Actinomycetota</taxon>
        <taxon>Actinomycetes</taxon>
        <taxon>Kitasatosporales</taxon>
        <taxon>Streptomycetaceae</taxon>
        <taxon>Streptomyces</taxon>
    </lineage>
</organism>
<feature type="domain" description="HTH marR-type" evidence="2">
    <location>
        <begin position="11"/>
        <end position="57"/>
    </location>
</feature>
<evidence type="ECO:0000259" key="2">
    <source>
        <dbReference type="Pfam" id="PF12802"/>
    </source>
</evidence>
<gene>
    <name evidence="3" type="ORF">OHU69_15550</name>
</gene>
<dbReference type="InterPro" id="IPR043129">
    <property type="entry name" value="ATPase_NBD"/>
</dbReference>
<proteinExistence type="inferred from homology"/>
<dbReference type="Gene3D" id="3.30.420.40">
    <property type="match status" value="2"/>
</dbReference>
<evidence type="ECO:0000313" key="3">
    <source>
        <dbReference type="EMBL" id="WTS12320.1"/>
    </source>
</evidence>
<dbReference type="AlphaFoldDB" id="A0AAU1U411"/>
<dbReference type="InterPro" id="IPR036390">
    <property type="entry name" value="WH_DNA-bd_sf"/>
</dbReference>
<comment type="similarity">
    <text evidence="1">Belongs to the ROK (NagC/XylR) family.</text>
</comment>
<dbReference type="PANTHER" id="PTHR18964:SF149">
    <property type="entry name" value="BIFUNCTIONAL UDP-N-ACETYLGLUCOSAMINE 2-EPIMERASE_N-ACETYLMANNOSAMINE KINASE"/>
    <property type="match status" value="1"/>
</dbReference>
<name>A0AAU1U411_9ACTN</name>
<sequence length="408" mass="41718">MKRTSRDIRTANRYAVLRHLIAKSPASRGELAAATGLSQATVATLVAELTALGLLVEVGFEESAGGRPRSLVAVDAAGGALVGVDVAETYVHAELFDLALGVVARAEEELRPGESAPEEVVGRIAAAVGAVVAAADARRPPRVLGVGVTMPGQVDRERGVAVRAANWGWRDVPLTALLGERLPYPVHLDNPLRAATVAELWFGAARGCDDAVVINLGTGVGAGLALGGALHRGVTNSAGEWGHTTLVLDGRPCRCGDAGCVEAYVGAPAIMRTLRELAPCSALLTEEDQTATIGALGRAAAGGDPVALRVVRETARHLGAAVADLVNLLNPQVIVLSSWVAAALGTPLLTEVREAVARHALGSPFAATEIVLSPIPTDPVSLGAATFALEGVLSSPGLTGTTLTPHTT</sequence>
<dbReference type="SUPFAM" id="SSF53067">
    <property type="entry name" value="Actin-like ATPase domain"/>
    <property type="match status" value="1"/>
</dbReference>
<dbReference type="InterPro" id="IPR036388">
    <property type="entry name" value="WH-like_DNA-bd_sf"/>
</dbReference>
<dbReference type="Gene3D" id="1.10.10.10">
    <property type="entry name" value="Winged helix-like DNA-binding domain superfamily/Winged helix DNA-binding domain"/>
    <property type="match status" value="1"/>
</dbReference>
<protein>
    <submittedName>
        <fullName evidence="3">ROK family transcriptional regulator</fullName>
    </submittedName>
</protein>
<dbReference type="EMBL" id="CP108195">
    <property type="protein sequence ID" value="WTS12320.1"/>
    <property type="molecule type" value="Genomic_DNA"/>
</dbReference>
<dbReference type="InterPro" id="IPR000835">
    <property type="entry name" value="HTH_MarR-typ"/>
</dbReference>
<dbReference type="GO" id="GO:0003700">
    <property type="term" value="F:DNA-binding transcription factor activity"/>
    <property type="evidence" value="ECO:0007669"/>
    <property type="project" value="InterPro"/>
</dbReference>
<accession>A0AAU1U411</accession>
<dbReference type="SUPFAM" id="SSF46785">
    <property type="entry name" value="Winged helix' DNA-binding domain"/>
    <property type="match status" value="1"/>
</dbReference>
<dbReference type="InterPro" id="IPR049874">
    <property type="entry name" value="ROK_cs"/>
</dbReference>
<evidence type="ECO:0000256" key="1">
    <source>
        <dbReference type="ARBA" id="ARBA00006479"/>
    </source>
</evidence>
<reference evidence="3" key="1">
    <citation type="submission" date="2022-10" db="EMBL/GenBank/DDBJ databases">
        <title>The complete genomes of actinobacterial strains from the NBC collection.</title>
        <authorList>
            <person name="Joergensen T.S."/>
            <person name="Alvarez Arevalo M."/>
            <person name="Sterndorff E.B."/>
            <person name="Faurdal D."/>
            <person name="Vuksanovic O."/>
            <person name="Mourched A.-S."/>
            <person name="Charusanti P."/>
            <person name="Shaw S."/>
            <person name="Blin K."/>
            <person name="Weber T."/>
        </authorList>
    </citation>
    <scope>NUCLEOTIDE SEQUENCE</scope>
    <source>
        <strain evidence="3">NBC_00119</strain>
    </source>
</reference>
<dbReference type="Pfam" id="PF12802">
    <property type="entry name" value="MarR_2"/>
    <property type="match status" value="1"/>
</dbReference>
<dbReference type="PROSITE" id="PS01125">
    <property type="entry name" value="ROK"/>
    <property type="match status" value="1"/>
</dbReference>
<dbReference type="InterPro" id="IPR000600">
    <property type="entry name" value="ROK"/>
</dbReference>
<dbReference type="PANTHER" id="PTHR18964">
    <property type="entry name" value="ROK (REPRESSOR, ORF, KINASE) FAMILY"/>
    <property type="match status" value="1"/>
</dbReference>
<dbReference type="Pfam" id="PF00480">
    <property type="entry name" value="ROK"/>
    <property type="match status" value="1"/>
</dbReference>